<evidence type="ECO:0000256" key="1">
    <source>
        <dbReference type="ARBA" id="ARBA00022478"/>
    </source>
</evidence>
<proteinExistence type="inferred from homology"/>
<protein>
    <recommendedName>
        <fullName evidence="12 13">DNA primase</fullName>
        <ecNumber evidence="12">2.7.7.101</ecNumber>
    </recommendedName>
</protein>
<name>A0ABP9ML63_9GAMM</name>
<dbReference type="NCBIfam" id="TIGR01391">
    <property type="entry name" value="dnaG"/>
    <property type="match status" value="1"/>
</dbReference>
<keyword evidence="2 12" id="KW-0639">Primosome</keyword>
<gene>
    <name evidence="12 15" type="primary">dnaG</name>
    <name evidence="15" type="ORF">GCM10023338_08000</name>
</gene>
<dbReference type="InterPro" id="IPR030846">
    <property type="entry name" value="DnaG_bac"/>
</dbReference>
<dbReference type="EMBL" id="BAABKE010000002">
    <property type="protein sequence ID" value="GAA5096980.1"/>
    <property type="molecule type" value="Genomic_DNA"/>
</dbReference>
<dbReference type="PROSITE" id="PS50880">
    <property type="entry name" value="TOPRIM"/>
    <property type="match status" value="1"/>
</dbReference>
<keyword evidence="9" id="KW-0460">Magnesium</keyword>
<evidence type="ECO:0000256" key="6">
    <source>
        <dbReference type="ARBA" id="ARBA00022723"/>
    </source>
</evidence>
<dbReference type="InterPro" id="IPR016136">
    <property type="entry name" value="DNA_helicase_N/primase_C"/>
</dbReference>
<organism evidence="15 16">
    <name type="scientific">Wohlfahrtiimonas larvae</name>
    <dbReference type="NCBI Taxonomy" id="1157986"/>
    <lineage>
        <taxon>Bacteria</taxon>
        <taxon>Pseudomonadati</taxon>
        <taxon>Pseudomonadota</taxon>
        <taxon>Gammaproteobacteria</taxon>
        <taxon>Cardiobacteriales</taxon>
        <taxon>Ignatzschineriaceae</taxon>
        <taxon>Wohlfahrtiimonas</taxon>
    </lineage>
</organism>
<dbReference type="Pfam" id="PF10410">
    <property type="entry name" value="DnaB_bind"/>
    <property type="match status" value="1"/>
</dbReference>
<dbReference type="SUPFAM" id="SSF56731">
    <property type="entry name" value="DNA primase core"/>
    <property type="match status" value="1"/>
</dbReference>
<dbReference type="InterPro" id="IPR013173">
    <property type="entry name" value="DNA_primase_DnaG_DnaB-bd_dom"/>
</dbReference>
<comment type="domain">
    <text evidence="12">Contains an N-terminal zinc-binding domain, a central core domain that contains the primase activity, and a C-terminal DnaB-binding domain.</text>
</comment>
<comment type="similarity">
    <text evidence="12 13">Belongs to the DnaG primase family.</text>
</comment>
<dbReference type="Gene3D" id="1.20.50.20">
    <property type="entry name" value="DnaG, RNA polymerase domain, helical bundle"/>
    <property type="match status" value="1"/>
</dbReference>
<dbReference type="Pfam" id="PF08278">
    <property type="entry name" value="DnaG_DnaB_bind"/>
    <property type="match status" value="1"/>
</dbReference>
<evidence type="ECO:0000256" key="3">
    <source>
        <dbReference type="ARBA" id="ARBA00022679"/>
    </source>
</evidence>
<dbReference type="HAMAP" id="MF_00974">
    <property type="entry name" value="DNA_primase_DnaG"/>
    <property type="match status" value="1"/>
</dbReference>
<sequence>MSKGFIPNHFIDEVLGRVDIIEIVNQRVPLKKMGNSFKACCPFHQEKTPSFMVNQSKQLYHCFGCGAKGNVITFLMEYEKLEFVEAIEFLAHHEGMVIPYERRSNISPEAERKTQTTLTALNEANLFFQRELKKPDHQKARDYLQKRDLTAEDIERFNIGFAPDSWNALLTTLKSKGANEQMLEEAGLIIPAQNKPNHFYDRFRDRVMFPIRNRKGETIAFGGRIIGDGEPKYLNSPETPVFHKGKELYGLYELRRDVRNYNEILVVEGYMDVVMMSHFGIQNVVATLGTAMSNTQVSNLFRYTHSIVFCFDGDNAGQNAAYKAMENALPVLHSEKEIRFLFLPDNHDPDSYLKAHGREAFNQLVQNALPLSEYLFNHFENKYSLETIEGRSQLLSDMGTLINSMPDIPLRDLLRAELGKKTNVTRNILNKHVERGRVINQRLPQNNQNQGKNLVERGIVLLLNNLQLVQTIHNYEFLLDSDEKGAKVLYQLITTVLDHPEIKTTAQLLGKFQDKPWIQYVESLSVLDHMLEESLHQTEFEDALRRLSQRADPRKQILAKFAKGLTLTSEELKLLNNKN</sequence>
<dbReference type="PANTHER" id="PTHR30313">
    <property type="entry name" value="DNA PRIMASE"/>
    <property type="match status" value="1"/>
</dbReference>
<dbReference type="RefSeq" id="WP_077924904.1">
    <property type="nucleotide sequence ID" value="NZ_BAABKE010000002.1"/>
</dbReference>
<comment type="cofactor">
    <cofactor evidence="12 13">
        <name>Zn(2+)</name>
        <dbReference type="ChEBI" id="CHEBI:29105"/>
    </cofactor>
    <text evidence="12 13">Binds 1 zinc ion per monomer.</text>
</comment>
<evidence type="ECO:0000256" key="4">
    <source>
        <dbReference type="ARBA" id="ARBA00022695"/>
    </source>
</evidence>
<dbReference type="InterPro" id="IPR050219">
    <property type="entry name" value="DnaG_primase"/>
</dbReference>
<dbReference type="Pfam" id="PF08275">
    <property type="entry name" value="DNAG_N"/>
    <property type="match status" value="1"/>
</dbReference>
<dbReference type="Gene3D" id="1.10.860.10">
    <property type="entry name" value="DNAb Helicase, Chain A"/>
    <property type="match status" value="1"/>
</dbReference>
<dbReference type="PIRSF" id="PIRSF002811">
    <property type="entry name" value="DnaG"/>
    <property type="match status" value="1"/>
</dbReference>
<dbReference type="InterPro" id="IPR036977">
    <property type="entry name" value="DNA_primase_Znf_CHC2"/>
</dbReference>
<dbReference type="InterPro" id="IPR013264">
    <property type="entry name" value="DNAG_N"/>
</dbReference>
<dbReference type="Gene3D" id="3.90.980.10">
    <property type="entry name" value="DNA primase, catalytic core, N-terminal domain"/>
    <property type="match status" value="1"/>
</dbReference>
<dbReference type="Gene3D" id="3.40.1360.10">
    <property type="match status" value="1"/>
</dbReference>
<dbReference type="InterPro" id="IPR019475">
    <property type="entry name" value="DNA_primase_DnaB-bd"/>
</dbReference>
<comment type="function">
    <text evidence="12 13">RNA polymerase that catalyzes the synthesis of short RNA molecules used as primers for DNA polymerase during DNA replication.</text>
</comment>
<dbReference type="InterPro" id="IPR034151">
    <property type="entry name" value="TOPRIM_DnaG_bac"/>
</dbReference>
<dbReference type="SMART" id="SM00400">
    <property type="entry name" value="ZnF_CHCC"/>
    <property type="match status" value="1"/>
</dbReference>
<keyword evidence="5 12" id="KW-0235">DNA replication</keyword>
<dbReference type="SUPFAM" id="SSF117023">
    <property type="entry name" value="DNA primase DnaG, C-terminal domain"/>
    <property type="match status" value="1"/>
</dbReference>
<keyword evidence="11 12" id="KW-0804">Transcription</keyword>
<dbReference type="CDD" id="cd03364">
    <property type="entry name" value="TOPRIM_DnaG_primases"/>
    <property type="match status" value="1"/>
</dbReference>
<evidence type="ECO:0000256" key="12">
    <source>
        <dbReference type="HAMAP-Rule" id="MF_00974"/>
    </source>
</evidence>
<evidence type="ECO:0000256" key="2">
    <source>
        <dbReference type="ARBA" id="ARBA00022515"/>
    </source>
</evidence>
<dbReference type="Proteomes" id="UP001500631">
    <property type="component" value="Unassembled WGS sequence"/>
</dbReference>
<feature type="zinc finger region" description="CHC2-type" evidence="12">
    <location>
        <begin position="41"/>
        <end position="65"/>
    </location>
</feature>
<dbReference type="Pfam" id="PF01807">
    <property type="entry name" value="Zn_ribbon_DnaG"/>
    <property type="match status" value="1"/>
</dbReference>
<comment type="caution">
    <text evidence="15">The sequence shown here is derived from an EMBL/GenBank/DDBJ whole genome shotgun (WGS) entry which is preliminary data.</text>
</comment>
<evidence type="ECO:0000256" key="9">
    <source>
        <dbReference type="ARBA" id="ARBA00022842"/>
    </source>
</evidence>
<keyword evidence="8 12" id="KW-0862">Zinc</keyword>
<dbReference type="InterPro" id="IPR006295">
    <property type="entry name" value="DNA_primase_DnaG"/>
</dbReference>
<keyword evidence="16" id="KW-1185">Reference proteome</keyword>
<comment type="subunit">
    <text evidence="12">Monomer. Interacts with DnaB.</text>
</comment>
<evidence type="ECO:0000256" key="11">
    <source>
        <dbReference type="ARBA" id="ARBA00023163"/>
    </source>
</evidence>
<evidence type="ECO:0000256" key="5">
    <source>
        <dbReference type="ARBA" id="ARBA00022705"/>
    </source>
</evidence>
<keyword evidence="10 12" id="KW-0238">DNA-binding</keyword>
<dbReference type="PANTHER" id="PTHR30313:SF2">
    <property type="entry name" value="DNA PRIMASE"/>
    <property type="match status" value="1"/>
</dbReference>
<evidence type="ECO:0000256" key="13">
    <source>
        <dbReference type="PIRNR" id="PIRNR002811"/>
    </source>
</evidence>
<dbReference type="SUPFAM" id="SSF57783">
    <property type="entry name" value="Zinc beta-ribbon"/>
    <property type="match status" value="1"/>
</dbReference>
<dbReference type="EC" id="2.7.7.101" evidence="12"/>
<dbReference type="SMART" id="SM00493">
    <property type="entry name" value="TOPRIM"/>
    <property type="match status" value="1"/>
</dbReference>
<comment type="catalytic activity">
    <reaction evidence="12">
        <text>ssDNA + n NTP = ssDNA/pppN(pN)n-1 hybrid + (n-1) diphosphate.</text>
        <dbReference type="EC" id="2.7.7.101"/>
    </reaction>
</comment>
<feature type="domain" description="Toprim" evidence="14">
    <location>
        <begin position="262"/>
        <end position="344"/>
    </location>
</feature>
<dbReference type="InterPro" id="IPR037068">
    <property type="entry name" value="DNA_primase_core_N_sf"/>
</dbReference>
<keyword evidence="4 12" id="KW-0548">Nucleotidyltransferase</keyword>
<evidence type="ECO:0000256" key="10">
    <source>
        <dbReference type="ARBA" id="ARBA00023125"/>
    </source>
</evidence>
<evidence type="ECO:0000313" key="16">
    <source>
        <dbReference type="Proteomes" id="UP001500631"/>
    </source>
</evidence>
<dbReference type="Gene3D" id="3.90.580.10">
    <property type="entry name" value="Zinc finger, CHC2-type domain"/>
    <property type="match status" value="1"/>
</dbReference>
<evidence type="ECO:0000256" key="7">
    <source>
        <dbReference type="ARBA" id="ARBA00022771"/>
    </source>
</evidence>
<keyword evidence="1 12" id="KW-0240">DNA-directed RNA polymerase</keyword>
<keyword evidence="3 12" id="KW-0808">Transferase</keyword>
<keyword evidence="7 12" id="KW-0863">Zinc-finger</keyword>
<accession>A0ABP9ML63</accession>
<dbReference type="Pfam" id="PF13662">
    <property type="entry name" value="Toprim_4"/>
    <property type="match status" value="1"/>
</dbReference>
<reference evidence="16" key="1">
    <citation type="journal article" date="2019" name="Int. J. Syst. Evol. Microbiol.">
        <title>The Global Catalogue of Microorganisms (GCM) 10K type strain sequencing project: providing services to taxonomists for standard genome sequencing and annotation.</title>
        <authorList>
            <consortium name="The Broad Institute Genomics Platform"/>
            <consortium name="The Broad Institute Genome Sequencing Center for Infectious Disease"/>
            <person name="Wu L."/>
            <person name="Ma J."/>
        </authorList>
    </citation>
    <scope>NUCLEOTIDE SEQUENCE [LARGE SCALE GENOMIC DNA]</scope>
    <source>
        <strain evidence="16">JCM 18424</strain>
    </source>
</reference>
<evidence type="ECO:0000313" key="15">
    <source>
        <dbReference type="EMBL" id="GAA5096980.1"/>
    </source>
</evidence>
<dbReference type="InterPro" id="IPR006171">
    <property type="entry name" value="TOPRIM_dom"/>
</dbReference>
<evidence type="ECO:0000256" key="8">
    <source>
        <dbReference type="ARBA" id="ARBA00022833"/>
    </source>
</evidence>
<dbReference type="InterPro" id="IPR002694">
    <property type="entry name" value="Znf_CHC2"/>
</dbReference>
<keyword evidence="6 12" id="KW-0479">Metal-binding</keyword>
<evidence type="ECO:0000259" key="14">
    <source>
        <dbReference type="PROSITE" id="PS50880"/>
    </source>
</evidence>